<accession>A0ABP8YKB6</accession>
<evidence type="ECO:0000313" key="2">
    <source>
        <dbReference type="EMBL" id="GAA4730847.1"/>
    </source>
</evidence>
<dbReference type="RefSeq" id="WP_172150680.1">
    <property type="nucleotide sequence ID" value="NZ_BAABID010000009.1"/>
</dbReference>
<sequence length="121" mass="13219">MDDARDLIAAEADAAEESRHEPLPADAVGTRRTPGTPPKVLSVRLDAEVFADLSSQAERLGIPVSTLARMLIVQGLGAKEAQPAVPETLELLSGFLDDRIRHSVRFELSHLVRPEFLREPT</sequence>
<comment type="caution">
    <text evidence="2">The sequence shown here is derived from an EMBL/GenBank/DDBJ whole genome shotgun (WGS) entry which is preliminary data.</text>
</comment>
<organism evidence="2 3">
    <name type="scientific">Isoptericola chiayiensis</name>
    <dbReference type="NCBI Taxonomy" id="579446"/>
    <lineage>
        <taxon>Bacteria</taxon>
        <taxon>Bacillati</taxon>
        <taxon>Actinomycetota</taxon>
        <taxon>Actinomycetes</taxon>
        <taxon>Micrococcales</taxon>
        <taxon>Promicromonosporaceae</taxon>
        <taxon>Isoptericola</taxon>
    </lineage>
</organism>
<proteinExistence type="predicted"/>
<feature type="region of interest" description="Disordered" evidence="1">
    <location>
        <begin position="1"/>
        <end position="38"/>
    </location>
</feature>
<evidence type="ECO:0008006" key="4">
    <source>
        <dbReference type="Google" id="ProtNLM"/>
    </source>
</evidence>
<evidence type="ECO:0000313" key="3">
    <source>
        <dbReference type="Proteomes" id="UP001500956"/>
    </source>
</evidence>
<protein>
    <recommendedName>
        <fullName evidence="4">Ribbon-helix-helix protein CopG domain-containing protein</fullName>
    </recommendedName>
</protein>
<dbReference type="EMBL" id="BAABID010000009">
    <property type="protein sequence ID" value="GAA4730847.1"/>
    <property type="molecule type" value="Genomic_DNA"/>
</dbReference>
<name>A0ABP8YKB6_9MICO</name>
<dbReference type="Proteomes" id="UP001500956">
    <property type="component" value="Unassembled WGS sequence"/>
</dbReference>
<reference evidence="3" key="1">
    <citation type="journal article" date="2019" name="Int. J. Syst. Evol. Microbiol.">
        <title>The Global Catalogue of Microorganisms (GCM) 10K type strain sequencing project: providing services to taxonomists for standard genome sequencing and annotation.</title>
        <authorList>
            <consortium name="The Broad Institute Genomics Platform"/>
            <consortium name="The Broad Institute Genome Sequencing Center for Infectious Disease"/>
            <person name="Wu L."/>
            <person name="Ma J."/>
        </authorList>
    </citation>
    <scope>NUCLEOTIDE SEQUENCE [LARGE SCALE GENOMIC DNA]</scope>
    <source>
        <strain evidence="3">JCM 18063</strain>
    </source>
</reference>
<keyword evidence="3" id="KW-1185">Reference proteome</keyword>
<gene>
    <name evidence="2" type="ORF">GCM10023216_23410</name>
</gene>
<evidence type="ECO:0000256" key="1">
    <source>
        <dbReference type="SAM" id="MobiDB-lite"/>
    </source>
</evidence>